<organism evidence="2 3">
    <name type="scientific">Anaerobranca gottschalkii DSM 13577</name>
    <dbReference type="NCBI Taxonomy" id="1120990"/>
    <lineage>
        <taxon>Bacteria</taxon>
        <taxon>Bacillati</taxon>
        <taxon>Bacillota</taxon>
        <taxon>Clostridia</taxon>
        <taxon>Eubacteriales</taxon>
        <taxon>Proteinivoracaceae</taxon>
        <taxon>Anaerobranca</taxon>
    </lineage>
</organism>
<evidence type="ECO:0000313" key="2">
    <source>
        <dbReference type="EMBL" id="SES62388.1"/>
    </source>
</evidence>
<sequence>MNKTRYKILLLFVLVIFIITTFSIFFFRPKPSDEEIPPGSKRVNAVFFILS</sequence>
<feature type="transmembrane region" description="Helical" evidence="1">
    <location>
        <begin position="6"/>
        <end position="27"/>
    </location>
</feature>
<dbReference type="EMBL" id="FOIF01000001">
    <property type="protein sequence ID" value="SES62388.1"/>
    <property type="molecule type" value="Genomic_DNA"/>
</dbReference>
<dbReference type="Proteomes" id="UP000243819">
    <property type="component" value="Unassembled WGS sequence"/>
</dbReference>
<protein>
    <submittedName>
        <fullName evidence="2">Uncharacterized protein</fullName>
    </submittedName>
</protein>
<keyword evidence="1" id="KW-1133">Transmembrane helix</keyword>
<keyword evidence="3" id="KW-1185">Reference proteome</keyword>
<accession>A0A1H9Y0X0</accession>
<name>A0A1H9Y0X0_9FIRM</name>
<dbReference type="STRING" id="1120990.SAMN03080614_100143"/>
<keyword evidence="1" id="KW-0472">Membrane</keyword>
<dbReference type="RefSeq" id="WP_177159617.1">
    <property type="nucleotide sequence ID" value="NZ_FOIF01000001.1"/>
</dbReference>
<evidence type="ECO:0000256" key="1">
    <source>
        <dbReference type="SAM" id="Phobius"/>
    </source>
</evidence>
<reference evidence="3" key="1">
    <citation type="submission" date="2016-10" db="EMBL/GenBank/DDBJ databases">
        <authorList>
            <person name="Varghese N."/>
            <person name="Submissions S."/>
        </authorList>
    </citation>
    <scope>NUCLEOTIDE SEQUENCE [LARGE SCALE GENOMIC DNA]</scope>
    <source>
        <strain evidence="3">DSM 13577</strain>
    </source>
</reference>
<proteinExistence type="predicted"/>
<evidence type="ECO:0000313" key="3">
    <source>
        <dbReference type="Proteomes" id="UP000243819"/>
    </source>
</evidence>
<dbReference type="AlphaFoldDB" id="A0A1H9Y0X0"/>
<gene>
    <name evidence="2" type="ORF">SAMN03080614_100143</name>
</gene>
<keyword evidence="1" id="KW-0812">Transmembrane</keyword>